<gene>
    <name evidence="5" type="ORF">TWF506_007366</name>
</gene>
<reference evidence="5 6" key="1">
    <citation type="submission" date="2019-10" db="EMBL/GenBank/DDBJ databases">
        <authorList>
            <person name="Palmer J.M."/>
        </authorList>
    </citation>
    <scope>NUCLEOTIDE SEQUENCE [LARGE SCALE GENOMIC DNA]</scope>
    <source>
        <strain evidence="5 6">TWF506</strain>
    </source>
</reference>
<dbReference type="InterPro" id="IPR006846">
    <property type="entry name" value="Ribosomal_eS30"/>
</dbReference>
<evidence type="ECO:0000256" key="4">
    <source>
        <dbReference type="SAM" id="MobiDB-lite"/>
    </source>
</evidence>
<feature type="region of interest" description="Disordered" evidence="4">
    <location>
        <begin position="128"/>
        <end position="150"/>
    </location>
</feature>
<evidence type="ECO:0000313" key="5">
    <source>
        <dbReference type="EMBL" id="KAK6515012.1"/>
    </source>
</evidence>
<dbReference type="EMBL" id="JAVHJM010000004">
    <property type="protein sequence ID" value="KAK6515012.1"/>
    <property type="molecule type" value="Genomic_DNA"/>
</dbReference>
<evidence type="ECO:0008006" key="7">
    <source>
        <dbReference type="Google" id="ProtNLM"/>
    </source>
</evidence>
<accession>A0AAN8NPM0</accession>
<comment type="similarity">
    <text evidence="1">Belongs to the eukaryotic ribosomal protein eS30 family.</text>
</comment>
<organism evidence="5 6">
    <name type="scientific">Arthrobotrys conoides</name>
    <dbReference type="NCBI Taxonomy" id="74498"/>
    <lineage>
        <taxon>Eukaryota</taxon>
        <taxon>Fungi</taxon>
        <taxon>Dikarya</taxon>
        <taxon>Ascomycota</taxon>
        <taxon>Pezizomycotina</taxon>
        <taxon>Orbiliomycetes</taxon>
        <taxon>Orbiliales</taxon>
        <taxon>Orbiliaceae</taxon>
        <taxon>Arthrobotrys</taxon>
    </lineage>
</organism>
<dbReference type="PANTHER" id="PTHR12650">
    <property type="entry name" value="40S RIBOSOMAL PROTEIN S30/UBIQUITIN-LIKE PROTEIN FUBI"/>
    <property type="match status" value="1"/>
</dbReference>
<keyword evidence="3" id="KW-0687">Ribonucleoprotein</keyword>
<name>A0AAN8NPM0_9PEZI</name>
<dbReference type="GO" id="GO:0006412">
    <property type="term" value="P:translation"/>
    <property type="evidence" value="ECO:0007669"/>
    <property type="project" value="InterPro"/>
</dbReference>
<protein>
    <recommendedName>
        <fullName evidence="7">40S ribosomal protein S30</fullName>
    </recommendedName>
</protein>
<dbReference type="AlphaFoldDB" id="A0AAN8NPM0"/>
<evidence type="ECO:0000256" key="3">
    <source>
        <dbReference type="ARBA" id="ARBA00023274"/>
    </source>
</evidence>
<comment type="caution">
    <text evidence="5">The sequence shown here is derived from an EMBL/GenBank/DDBJ whole genome shotgun (WGS) entry which is preliminary data.</text>
</comment>
<sequence>MDNCFKSYGIEYPFVSIPNFPSRAGEKHLQCTTLGTGRDPSWRYVDEMANSGIPYYFPYARYRLPPLQPIERAQPKTWKLVNEVLPQVGEASEWSEIIIPLSGPYHNIMRSRAAEVLAVHGSLARAGKVKSQTPKVEKQEKKKSPKGRAKKRILYTRRFVNVTLTGGKRKMNPNPGS</sequence>
<proteinExistence type="inferred from homology"/>
<dbReference type="Pfam" id="PF04758">
    <property type="entry name" value="Ribosomal_S30"/>
    <property type="match status" value="1"/>
</dbReference>
<dbReference type="GO" id="GO:0003735">
    <property type="term" value="F:structural constituent of ribosome"/>
    <property type="evidence" value="ECO:0007669"/>
    <property type="project" value="InterPro"/>
</dbReference>
<evidence type="ECO:0000313" key="6">
    <source>
        <dbReference type="Proteomes" id="UP001307849"/>
    </source>
</evidence>
<evidence type="ECO:0000256" key="1">
    <source>
        <dbReference type="ARBA" id="ARBA00008450"/>
    </source>
</evidence>
<dbReference type="GO" id="GO:0022627">
    <property type="term" value="C:cytosolic small ribosomal subunit"/>
    <property type="evidence" value="ECO:0007669"/>
    <property type="project" value="TreeGrafter"/>
</dbReference>
<keyword evidence="2" id="KW-0689">Ribosomal protein</keyword>
<keyword evidence="6" id="KW-1185">Reference proteome</keyword>
<dbReference type="PANTHER" id="PTHR12650:SF15">
    <property type="entry name" value="RIBOSOMAL PROTEIN S30, ISOFORM A"/>
    <property type="match status" value="1"/>
</dbReference>
<evidence type="ECO:0000256" key="2">
    <source>
        <dbReference type="ARBA" id="ARBA00022980"/>
    </source>
</evidence>
<dbReference type="Proteomes" id="UP001307849">
    <property type="component" value="Unassembled WGS sequence"/>
</dbReference>